<proteinExistence type="predicted"/>
<organism evidence="2 3">
    <name type="scientific">Cirrhinus molitorella</name>
    <name type="common">mud carp</name>
    <dbReference type="NCBI Taxonomy" id="172907"/>
    <lineage>
        <taxon>Eukaryota</taxon>
        <taxon>Metazoa</taxon>
        <taxon>Chordata</taxon>
        <taxon>Craniata</taxon>
        <taxon>Vertebrata</taxon>
        <taxon>Euteleostomi</taxon>
        <taxon>Actinopterygii</taxon>
        <taxon>Neopterygii</taxon>
        <taxon>Teleostei</taxon>
        <taxon>Ostariophysi</taxon>
        <taxon>Cypriniformes</taxon>
        <taxon>Cyprinidae</taxon>
        <taxon>Labeoninae</taxon>
        <taxon>Labeonini</taxon>
        <taxon>Cirrhinus</taxon>
    </lineage>
</organism>
<name>A0ABR3LPA8_9TELE</name>
<feature type="compositionally biased region" description="Basic and acidic residues" evidence="1">
    <location>
        <begin position="32"/>
        <end position="50"/>
    </location>
</feature>
<comment type="caution">
    <text evidence="2">The sequence shown here is derived from an EMBL/GenBank/DDBJ whole genome shotgun (WGS) entry which is preliminary data.</text>
</comment>
<accession>A0ABR3LPA8</accession>
<feature type="region of interest" description="Disordered" evidence="1">
    <location>
        <begin position="30"/>
        <end position="144"/>
    </location>
</feature>
<reference evidence="2 3" key="1">
    <citation type="submission" date="2023-09" db="EMBL/GenBank/DDBJ databases">
        <authorList>
            <person name="Wang M."/>
        </authorList>
    </citation>
    <scope>NUCLEOTIDE SEQUENCE [LARGE SCALE GENOMIC DNA]</scope>
    <source>
        <strain evidence="2">GT-2023</strain>
        <tissue evidence="2">Liver</tissue>
    </source>
</reference>
<evidence type="ECO:0000256" key="1">
    <source>
        <dbReference type="SAM" id="MobiDB-lite"/>
    </source>
</evidence>
<dbReference type="EMBL" id="JAYMGO010000020">
    <property type="protein sequence ID" value="KAL1253826.1"/>
    <property type="molecule type" value="Genomic_DNA"/>
</dbReference>
<sequence length="345" mass="38548">MCVCVCGGSLAGEVLEDSCGLEERSLCPSDLSGRKTDTGKDRETVWEKERKIKRQSVRQSQTSGRLRESCGSWGRDVDGAERERNGYSVNDSEKTRREERDERTGVFLRHTDSGRDERRENSGREGGSGAMRREESRRRGEAPPCGLRRIPHCPSLWWRSRQGARAMVCGGVKLTWRWPWHKGAEEEGARRCVAGLPRYGHSGEGVMSHLSMRAASGQTDRQTDRKESSILSVSFLHSFSPSLFLSPYGETGLILFIEATLFLSSSHYPLFSSTFPFSSPNPFLQISISPADIYKPLGPTLAIPLSTSLLFILSLPRSVSDWALLFNLLEAFKMSLAPEARRTKA</sequence>
<evidence type="ECO:0000313" key="2">
    <source>
        <dbReference type="EMBL" id="KAL1253826.1"/>
    </source>
</evidence>
<gene>
    <name evidence="2" type="ORF">QQF64_016055</name>
</gene>
<feature type="compositionally biased region" description="Basic and acidic residues" evidence="1">
    <location>
        <begin position="131"/>
        <end position="141"/>
    </location>
</feature>
<feature type="compositionally biased region" description="Basic and acidic residues" evidence="1">
    <location>
        <begin position="75"/>
        <end position="123"/>
    </location>
</feature>
<dbReference type="Proteomes" id="UP001558613">
    <property type="component" value="Unassembled WGS sequence"/>
</dbReference>
<keyword evidence="3" id="KW-1185">Reference proteome</keyword>
<protein>
    <submittedName>
        <fullName evidence="2">Uncharacterized protein</fullName>
    </submittedName>
</protein>
<evidence type="ECO:0000313" key="3">
    <source>
        <dbReference type="Proteomes" id="UP001558613"/>
    </source>
</evidence>